<reference evidence="1" key="1">
    <citation type="submission" date="2024-12" db="EMBL/GenBank/DDBJ databases">
        <authorList>
            <person name="Wu N."/>
        </authorList>
    </citation>
    <scope>NUCLEOTIDE SEQUENCE</scope>
    <source>
        <strain evidence="1">P15</strain>
    </source>
</reference>
<evidence type="ECO:0000313" key="1">
    <source>
        <dbReference type="EMBL" id="MFM9330372.1"/>
    </source>
</evidence>
<dbReference type="EMBL" id="JBJURJ010000012">
    <property type="protein sequence ID" value="MFM9330372.1"/>
    <property type="molecule type" value="Genomic_DNA"/>
</dbReference>
<dbReference type="Proteomes" id="UP001631969">
    <property type="component" value="Unassembled WGS sequence"/>
</dbReference>
<name>A0ACC7P7Q4_9BACL</name>
<sequence length="254" mass="28826">MNSYKTVELARVNGIHPNTVRLYENFGFISKPSRQPNGYRLFTDLHMEQMKLIRMAFAVEVLQNGLRKKTIAIIKASAAEDYIEAIRIAEAYRCQIREEQRHAEEAVQLVEELLTDHRPAEVRTALTRQETAKQLNISMDALRNWEMNGLLTVKRKQNGYRVYSGEDLRRLKIIRALRGANYSLSAILRMLSGLSGGASLPDLRMTINTPREDDEIISACDTLLTSLEAAACNADTMLAHLHRMKLSFSPNPPL</sequence>
<evidence type="ECO:0000313" key="2">
    <source>
        <dbReference type="Proteomes" id="UP001631969"/>
    </source>
</evidence>
<proteinExistence type="predicted"/>
<organism evidence="1 2">
    <name type="scientific">Paenibacillus mesotrionivorans</name>
    <dbReference type="NCBI Taxonomy" id="3160968"/>
    <lineage>
        <taxon>Bacteria</taxon>
        <taxon>Bacillati</taxon>
        <taxon>Bacillota</taxon>
        <taxon>Bacilli</taxon>
        <taxon>Bacillales</taxon>
        <taxon>Paenibacillaceae</taxon>
        <taxon>Paenibacillus</taxon>
    </lineage>
</organism>
<keyword evidence="2" id="KW-1185">Reference proteome</keyword>
<accession>A0ACC7P7Q4</accession>
<comment type="caution">
    <text evidence="1">The sequence shown here is derived from an EMBL/GenBank/DDBJ whole genome shotgun (WGS) entry which is preliminary data.</text>
</comment>
<gene>
    <name evidence="1" type="ORF">ACI1P1_18895</name>
</gene>
<protein>
    <submittedName>
        <fullName evidence="1">MerR family transcriptional regulator</fullName>
    </submittedName>
</protein>